<dbReference type="PANTHER" id="PTHR45738">
    <property type="entry name" value="POLYPHOSPHOINOSITIDE PHOSPHATASE"/>
    <property type="match status" value="1"/>
</dbReference>
<name>A0ABD2BIJ4_VESMC</name>
<reference evidence="3 4" key="1">
    <citation type="journal article" date="2024" name="Ann. Entomol. Soc. Am.">
        <title>Genomic analyses of the southern and eastern yellowjacket wasps (Hymenoptera: Vespidae) reveal evolutionary signatures of social life.</title>
        <authorList>
            <person name="Catto M.A."/>
            <person name="Caine P.B."/>
            <person name="Orr S.E."/>
            <person name="Hunt B.G."/>
            <person name="Goodisman M.A.D."/>
        </authorList>
    </citation>
    <scope>NUCLEOTIDE SEQUENCE [LARGE SCALE GENOMIC DNA]</scope>
    <source>
        <strain evidence="3">232</strain>
        <tissue evidence="3">Head and thorax</tissue>
    </source>
</reference>
<accession>A0ABD2BIJ4</accession>
<dbReference type="Proteomes" id="UP001607303">
    <property type="component" value="Unassembled WGS sequence"/>
</dbReference>
<comment type="caution">
    <text evidence="3">The sequence shown here is derived from an EMBL/GenBank/DDBJ whole genome shotgun (WGS) entry which is preliminary data.</text>
</comment>
<gene>
    <name evidence="3" type="ORF">V1477_014815</name>
</gene>
<dbReference type="InterPro" id="IPR043573">
    <property type="entry name" value="Fig4-like"/>
</dbReference>
<feature type="compositionally biased region" description="Polar residues" evidence="2">
    <location>
        <begin position="115"/>
        <end position="124"/>
    </location>
</feature>
<evidence type="ECO:0000313" key="3">
    <source>
        <dbReference type="EMBL" id="KAL2732574.1"/>
    </source>
</evidence>
<sequence>MDDNIAPNMIFHPIISSIQKIALYETKSRFYLMGSNNTLTRFRVLKIDRMEPRELLVIDDKREYTQDEIQDLVNMIDMGNRTRIGQRNNVGGVARVVSAFGIVAYLHMLANKGNNNKESSTNISEESEQHRSQKPMHKPTKTKFTWKNMWQRDTFPRLVSAFGLLGKAH</sequence>
<evidence type="ECO:0000256" key="2">
    <source>
        <dbReference type="SAM" id="MobiDB-lite"/>
    </source>
</evidence>
<dbReference type="AlphaFoldDB" id="A0ABD2BIJ4"/>
<keyword evidence="1" id="KW-0378">Hydrolase</keyword>
<feature type="compositionally biased region" description="Basic residues" evidence="2">
    <location>
        <begin position="132"/>
        <end position="141"/>
    </location>
</feature>
<keyword evidence="4" id="KW-1185">Reference proteome</keyword>
<dbReference type="GO" id="GO:0016787">
    <property type="term" value="F:hydrolase activity"/>
    <property type="evidence" value="ECO:0007669"/>
    <property type="project" value="UniProtKB-KW"/>
</dbReference>
<protein>
    <submittedName>
        <fullName evidence="3">Polyphosphoinositide phosphatase</fullName>
    </submittedName>
</protein>
<dbReference type="EMBL" id="JAYRBN010000075">
    <property type="protein sequence ID" value="KAL2732574.1"/>
    <property type="molecule type" value="Genomic_DNA"/>
</dbReference>
<proteinExistence type="predicted"/>
<feature type="region of interest" description="Disordered" evidence="2">
    <location>
        <begin position="115"/>
        <end position="143"/>
    </location>
</feature>
<evidence type="ECO:0000256" key="1">
    <source>
        <dbReference type="ARBA" id="ARBA00022801"/>
    </source>
</evidence>
<organism evidence="3 4">
    <name type="scientific">Vespula maculifrons</name>
    <name type="common">Eastern yellow jacket</name>
    <name type="synonym">Wasp</name>
    <dbReference type="NCBI Taxonomy" id="7453"/>
    <lineage>
        <taxon>Eukaryota</taxon>
        <taxon>Metazoa</taxon>
        <taxon>Ecdysozoa</taxon>
        <taxon>Arthropoda</taxon>
        <taxon>Hexapoda</taxon>
        <taxon>Insecta</taxon>
        <taxon>Pterygota</taxon>
        <taxon>Neoptera</taxon>
        <taxon>Endopterygota</taxon>
        <taxon>Hymenoptera</taxon>
        <taxon>Apocrita</taxon>
        <taxon>Aculeata</taxon>
        <taxon>Vespoidea</taxon>
        <taxon>Vespidae</taxon>
        <taxon>Vespinae</taxon>
        <taxon>Vespula</taxon>
    </lineage>
</organism>
<evidence type="ECO:0000313" key="4">
    <source>
        <dbReference type="Proteomes" id="UP001607303"/>
    </source>
</evidence>
<dbReference type="PANTHER" id="PTHR45738:SF5">
    <property type="entry name" value="POLYPHOSPHOINOSITIDE PHOSPHATASE"/>
    <property type="match status" value="1"/>
</dbReference>